<comment type="similarity">
    <text evidence="1">Belongs to the glycosyltransferase 25 family.</text>
</comment>
<dbReference type="InterPro" id="IPR002654">
    <property type="entry name" value="Glyco_trans_25"/>
</dbReference>
<evidence type="ECO:0000256" key="5">
    <source>
        <dbReference type="ARBA" id="ARBA00022824"/>
    </source>
</evidence>
<reference evidence="11" key="1">
    <citation type="submission" date="2025-08" db="UniProtKB">
        <authorList>
            <consortium name="RefSeq"/>
        </authorList>
    </citation>
    <scope>IDENTIFICATION</scope>
    <source>
        <tissue evidence="11">Sperm</tissue>
    </source>
</reference>
<evidence type="ECO:0000256" key="8">
    <source>
        <dbReference type="SAM" id="SignalP"/>
    </source>
</evidence>
<evidence type="ECO:0000256" key="2">
    <source>
        <dbReference type="ARBA" id="ARBA00022676"/>
    </source>
</evidence>
<evidence type="ECO:0000256" key="6">
    <source>
        <dbReference type="ARBA" id="ARBA00023180"/>
    </source>
</evidence>
<feature type="compositionally biased region" description="Basic and acidic residues" evidence="7">
    <location>
        <begin position="595"/>
        <end position="607"/>
    </location>
</feature>
<dbReference type="CDD" id="cd06532">
    <property type="entry name" value="Glyco_transf_25"/>
    <property type="match status" value="1"/>
</dbReference>
<feature type="domain" description="Glycosyl transferase family 25" evidence="9">
    <location>
        <begin position="339"/>
        <end position="455"/>
    </location>
</feature>
<keyword evidence="3" id="KW-0808">Transferase</keyword>
<evidence type="ECO:0000259" key="9">
    <source>
        <dbReference type="Pfam" id="PF01755"/>
    </source>
</evidence>
<evidence type="ECO:0000256" key="3">
    <source>
        <dbReference type="ARBA" id="ARBA00022679"/>
    </source>
</evidence>
<keyword evidence="5" id="KW-0256">Endoplasmic reticulum</keyword>
<gene>
    <name evidence="11" type="primary">LOC116947119</name>
</gene>
<sequence length="727" mass="81486">MPASRSLPAWGPRPLLLLLPLLLLSPWVSRPAWCYFSEERLADEGPARSPTLTVALLARNAAHSLPYALLGIERMAHPRDRTALWIATDHNVDNTTAMLEEWLSAVGHTYHHVAWTHKDQPRFYADEIGPRHWPSSRYDHVMRLRQMALMHARNRWSDFIFFVDADNVIVDSQIISFLISQNRTIVAPMMESRSAYSNFWCGITTQGYYKRTPEYPRIRERRKRGCFPVPMVHSTMLLDLRRARARHLTFYPPHPHYTWALDDIMAFAFSARKAEVPMYVCNQRVFGYLEVPTRPHLSHEDAVDNFVHAHLEIMLERGPLETSPHVYVPPRVPDKMGFDEMFVISLVRRADRRVRILRALHEQELKAKVIDAVDGRSLNTSQLRAMGVDMLPGYQDPYTGRDITRGEIGCFLSHYNVWTEVVERRMEKVVVFEDDVRFELFFKKRLLRLMTEVAAAGLEWDLIYLARKAMRNAEGDAPVQTPVRGLVRPGYSYWSLAYVLSGSGAKKLVEGRPLGRMMPVDEYLPLMSGTHPVEAYNAQFPTRDLRTFSASPLLAYPTHYSGEPGYFSDTETSTIWSGDATTDAQPQGRVRGGSRKTEGPSDAERGGGSRGRPQSRDAAPNGGSGPERGRGDADDLRKGHRRGDRDESDAGSGGVDGRREADEPVVAARTSNPAEDVAAQEADQDSVAAKGSGGSSENDGNIPGAQSLGGDVITGSSLPLPGTRDEL</sequence>
<evidence type="ECO:0000313" key="11">
    <source>
        <dbReference type="RefSeq" id="XP_032818430.1"/>
    </source>
</evidence>
<dbReference type="FunFam" id="3.90.550.10:FF:000048">
    <property type="entry name" value="Glycosyltransferase 25 family member 1"/>
    <property type="match status" value="1"/>
</dbReference>
<keyword evidence="10" id="KW-1185">Reference proteome</keyword>
<keyword evidence="4 8" id="KW-0732">Signal</keyword>
<keyword evidence="2" id="KW-0328">Glycosyltransferase</keyword>
<dbReference type="Gene3D" id="3.90.550.10">
    <property type="entry name" value="Spore Coat Polysaccharide Biosynthesis Protein SpsA, Chain A"/>
    <property type="match status" value="1"/>
</dbReference>
<dbReference type="Proteomes" id="UP001318040">
    <property type="component" value="Chromosome 29"/>
</dbReference>
<proteinExistence type="inferred from homology"/>
<dbReference type="PANTHER" id="PTHR10730:SF53">
    <property type="entry name" value="GLYCOSYLTRANSFERASE 25 FAMILY MEMBER"/>
    <property type="match status" value="1"/>
</dbReference>
<protein>
    <submittedName>
        <fullName evidence="11">Procollagen galactosyltransferase 1-like</fullName>
    </submittedName>
</protein>
<accession>A0AAJ7TK72</accession>
<feature type="chain" id="PRO_5042574041" evidence="8">
    <location>
        <begin position="35"/>
        <end position="727"/>
    </location>
</feature>
<evidence type="ECO:0000256" key="7">
    <source>
        <dbReference type="SAM" id="MobiDB-lite"/>
    </source>
</evidence>
<evidence type="ECO:0000256" key="4">
    <source>
        <dbReference type="ARBA" id="ARBA00022729"/>
    </source>
</evidence>
<evidence type="ECO:0000256" key="1">
    <source>
        <dbReference type="ARBA" id="ARBA00006721"/>
    </source>
</evidence>
<dbReference type="CDD" id="cd00761">
    <property type="entry name" value="Glyco_tranf_GTA_type"/>
    <property type="match status" value="1"/>
</dbReference>
<feature type="compositionally biased region" description="Low complexity" evidence="7">
    <location>
        <begin position="674"/>
        <end position="689"/>
    </location>
</feature>
<name>A0AAJ7TK72_PETMA</name>
<dbReference type="InterPro" id="IPR029044">
    <property type="entry name" value="Nucleotide-diphossugar_trans"/>
</dbReference>
<dbReference type="Pfam" id="PF01755">
    <property type="entry name" value="Glyco_transf_25"/>
    <property type="match status" value="1"/>
</dbReference>
<feature type="compositionally biased region" description="Basic and acidic residues" evidence="7">
    <location>
        <begin position="627"/>
        <end position="637"/>
    </location>
</feature>
<dbReference type="SUPFAM" id="SSF53448">
    <property type="entry name" value="Nucleotide-diphospho-sugar transferases"/>
    <property type="match status" value="1"/>
</dbReference>
<dbReference type="PANTHER" id="PTHR10730">
    <property type="entry name" value="PROCOLLAGEN-LYSINE,2-OXOGLUTARATE 5-DIOXYGENASE/GLYCOSYLTRANSFERASE 25 FAMILY MEMBER"/>
    <property type="match status" value="1"/>
</dbReference>
<dbReference type="InterPro" id="IPR050757">
    <property type="entry name" value="Collagen_mod_GT25"/>
</dbReference>
<dbReference type="GO" id="GO:0050211">
    <property type="term" value="F:procollagen galactosyltransferase activity"/>
    <property type="evidence" value="ECO:0007669"/>
    <property type="project" value="TreeGrafter"/>
</dbReference>
<feature type="compositionally biased region" description="Polar residues" evidence="7">
    <location>
        <begin position="571"/>
        <end position="585"/>
    </location>
</feature>
<keyword evidence="6" id="KW-0325">Glycoprotein</keyword>
<evidence type="ECO:0000313" key="10">
    <source>
        <dbReference type="Proteomes" id="UP001318040"/>
    </source>
</evidence>
<dbReference type="RefSeq" id="XP_032818430.1">
    <property type="nucleotide sequence ID" value="XM_032962539.1"/>
</dbReference>
<organism evidence="10 11">
    <name type="scientific">Petromyzon marinus</name>
    <name type="common">Sea lamprey</name>
    <dbReference type="NCBI Taxonomy" id="7757"/>
    <lineage>
        <taxon>Eukaryota</taxon>
        <taxon>Metazoa</taxon>
        <taxon>Chordata</taxon>
        <taxon>Craniata</taxon>
        <taxon>Vertebrata</taxon>
        <taxon>Cyclostomata</taxon>
        <taxon>Hyperoartia</taxon>
        <taxon>Petromyzontiformes</taxon>
        <taxon>Petromyzontidae</taxon>
        <taxon>Petromyzon</taxon>
    </lineage>
</organism>
<dbReference type="AlphaFoldDB" id="A0AAJ7TK72"/>
<feature type="signal peptide" evidence="8">
    <location>
        <begin position="1"/>
        <end position="34"/>
    </location>
</feature>
<feature type="region of interest" description="Disordered" evidence="7">
    <location>
        <begin position="571"/>
        <end position="727"/>
    </location>
</feature>
<dbReference type="KEGG" id="pmrn:116947119"/>